<accession>A0AAD4NA88</accession>
<dbReference type="SMART" id="SM00358">
    <property type="entry name" value="DSRM"/>
    <property type="match status" value="2"/>
</dbReference>
<keyword evidence="7" id="KW-0347">Helicase</keyword>
<sequence>MDFKAALYAVLGRRKMGNPNYEYFPESRGGRTRFRCELRVNNFNYVGVGNSTSKKDAGTNAARDFGAHLVREGLINASELPSLTASALESTAAPGSGWQNASYEMKPDYAAANAGGGIMNVGGAVESTPAQFTAVNQPQPHHSRQMNIHDQYVGQKADEIQQSESVDLGANIHGGWTMDNCLAALNEFCQKNRQPLIDFNINMTGDDHSRTFVAQCSMYVPLLRKNVSARGTGSQKKVAKTACALSLVRQLYHMGIMETAGNKTTKKITASNLPDIKVKVEDSLSIRLKSYLENCGVEPVGDLASASANTPRSLIIDQKLEDFPLSEVHASSNVISWAPAGLDNWNAWRSMNIDEKPLAFMSMEEISKDLRMREMAKEIPPSLKSARQNLPVFGYRDKILDAVNGHSVVLIKGATGCGKSTQICQYLLESHVLEERGAYFNCYVSQPRRISSITLAERVAVERREQLGDSVGFGVRFEGVSPRPYGAIMFVTVGVLMRKMESGLRGISHIIIDEIHERDINTDFALIVVRDLVRTYPKLKVILMSATIDTTMFTNYFGTCPIIEMEGRTYPVQHFFLEDIIQMMQFMPPVPEVKKRKNKKKSQNGVEENDDDNEEATVNEDKNLLLEIDVAKYGSNVKMALSRMNEREIPTDLIDAILMDIDQNGREGAILIFLPGWNIISTLLYQYETHPVFGNKTRFVILPLHSQLTGREQHRVFEPTPPGVRKIILSTNIAETSVTIDDVVYVIDSCRAREKMYSSRNNMVHFATVWASKTSLVQRRGRAGRVQEGFCFHLCTQARFNFLEEHRTAEMLRTPLHEIALAIKLLRLGSVGEFLAKAVEPPPIDVVIEAEVLLRDMNALDKNLELTPLGRILARLPIEPKIGKTIVLGAALLTGDLMATIAAATSFNSPFVPRERSHTKLSHSHRAFSGNHFSDHVGLLVVNNRAWKLAESNYSEHDAKKQLHDVLVSHSGFPEKMFIPYNIDPYARDRTIDLFLSLLVYAFYPNICHLDSKGKRKVFTLEQATALISKSSVCMPFNSADTLPFPSPLFVFTEKVRSSVISCKQMSMVSPVQLMLFGSRKVEALGPRTVRLDDMINLEVDANVAAQIVAMRPCLEALIVRTCMQPETMEQQSDADKELKEIVTSLSSDIEWRSSGEEGLQPDAAAPRHNVATRVSATNLAPLGATSSWRGRGGAPYTTPSAYGAPPGYGAPPSQLASYGASFGRGQGNAGGGRGSFGEFRAGRTRAGVGPRKRMHTTYQSFRGGNADGMNYYGYQNNWNSVDNLAPSNKRAGYTNHYGSNPNFMGSYGGPGTI</sequence>
<dbReference type="Pfam" id="PF00035">
    <property type="entry name" value="dsrm"/>
    <property type="match status" value="2"/>
</dbReference>
<dbReference type="GO" id="GO:0005730">
    <property type="term" value="C:nucleolus"/>
    <property type="evidence" value="ECO:0007669"/>
    <property type="project" value="TreeGrafter"/>
</dbReference>
<dbReference type="GO" id="GO:1990904">
    <property type="term" value="C:ribonucleoprotein complex"/>
    <property type="evidence" value="ECO:0007669"/>
    <property type="project" value="TreeGrafter"/>
</dbReference>
<dbReference type="SUPFAM" id="SSF52540">
    <property type="entry name" value="P-loop containing nucleoside triphosphate hydrolases"/>
    <property type="match status" value="1"/>
</dbReference>
<evidence type="ECO:0000256" key="6">
    <source>
        <dbReference type="ARBA" id="ARBA00022801"/>
    </source>
</evidence>
<evidence type="ECO:0000256" key="2">
    <source>
        <dbReference type="ARBA" id="ARBA00008792"/>
    </source>
</evidence>
<dbReference type="InterPro" id="IPR011709">
    <property type="entry name" value="DEAD-box_helicase_OB_fold"/>
</dbReference>
<dbReference type="InterPro" id="IPR001650">
    <property type="entry name" value="Helicase_C-like"/>
</dbReference>
<comment type="subcellular location">
    <subcellularLocation>
        <location evidence="1">Nucleus</location>
    </subcellularLocation>
</comment>
<evidence type="ECO:0000256" key="9">
    <source>
        <dbReference type="ARBA" id="ARBA00023242"/>
    </source>
</evidence>
<keyword evidence="10" id="KW-0694">RNA-binding</keyword>
<dbReference type="EMBL" id="JAKKPZ010000010">
    <property type="protein sequence ID" value="KAI1716587.1"/>
    <property type="molecule type" value="Genomic_DNA"/>
</dbReference>
<dbReference type="GO" id="GO:0005524">
    <property type="term" value="F:ATP binding"/>
    <property type="evidence" value="ECO:0007669"/>
    <property type="project" value="UniProtKB-KW"/>
</dbReference>
<dbReference type="PROSITE" id="PS51192">
    <property type="entry name" value="HELICASE_ATP_BIND_1"/>
    <property type="match status" value="1"/>
</dbReference>
<feature type="region of interest" description="Disordered" evidence="11">
    <location>
        <begin position="592"/>
        <end position="618"/>
    </location>
</feature>
<dbReference type="Gene3D" id="3.40.50.300">
    <property type="entry name" value="P-loop containing nucleotide triphosphate hydrolases"/>
    <property type="match status" value="2"/>
</dbReference>
<evidence type="ECO:0000313" key="16">
    <source>
        <dbReference type="Proteomes" id="UP001201812"/>
    </source>
</evidence>
<keyword evidence="16" id="KW-1185">Reference proteome</keyword>
<evidence type="ECO:0000256" key="5">
    <source>
        <dbReference type="ARBA" id="ARBA00022741"/>
    </source>
</evidence>
<evidence type="ECO:0000259" key="14">
    <source>
        <dbReference type="PROSITE" id="PS51194"/>
    </source>
</evidence>
<comment type="similarity">
    <text evidence="2">Belongs to the DEAD box helicase family. DEAH subfamily.</text>
</comment>
<evidence type="ECO:0000313" key="15">
    <source>
        <dbReference type="EMBL" id="KAI1716587.1"/>
    </source>
</evidence>
<dbReference type="SUPFAM" id="SSF54768">
    <property type="entry name" value="dsRNA-binding domain-like"/>
    <property type="match status" value="2"/>
</dbReference>
<name>A0AAD4NA88_9BILA</name>
<dbReference type="Proteomes" id="UP001201812">
    <property type="component" value="Unassembled WGS sequence"/>
</dbReference>
<dbReference type="SMART" id="SM00487">
    <property type="entry name" value="DEXDc"/>
    <property type="match status" value="1"/>
</dbReference>
<feature type="compositionally biased region" description="Acidic residues" evidence="11">
    <location>
        <begin position="607"/>
        <end position="618"/>
    </location>
</feature>
<dbReference type="InterPro" id="IPR048333">
    <property type="entry name" value="HA2_WH"/>
</dbReference>
<feature type="domain" description="DRBM" evidence="12">
    <location>
        <begin position="180"/>
        <end position="253"/>
    </location>
</feature>
<comment type="caution">
    <text evidence="15">The sequence shown here is derived from an EMBL/GenBank/DDBJ whole genome shotgun (WGS) entry which is preliminary data.</text>
</comment>
<dbReference type="Gene3D" id="3.30.160.20">
    <property type="match status" value="2"/>
</dbReference>
<evidence type="ECO:0000256" key="7">
    <source>
        <dbReference type="ARBA" id="ARBA00022806"/>
    </source>
</evidence>
<evidence type="ECO:0000259" key="12">
    <source>
        <dbReference type="PROSITE" id="PS50137"/>
    </source>
</evidence>
<protein>
    <recommendedName>
        <fullName evidence="3">RNA helicase</fullName>
        <ecNumber evidence="3">3.6.4.13</ecNumber>
    </recommendedName>
</protein>
<keyword evidence="9" id="KW-0539">Nucleus</keyword>
<dbReference type="GO" id="GO:0003725">
    <property type="term" value="F:double-stranded RNA binding"/>
    <property type="evidence" value="ECO:0007669"/>
    <property type="project" value="InterPro"/>
</dbReference>
<evidence type="ECO:0000259" key="13">
    <source>
        <dbReference type="PROSITE" id="PS51192"/>
    </source>
</evidence>
<dbReference type="InterPro" id="IPR007502">
    <property type="entry name" value="Helicase-assoc_dom"/>
</dbReference>
<dbReference type="Pfam" id="PF00271">
    <property type="entry name" value="Helicase_C"/>
    <property type="match status" value="1"/>
</dbReference>
<feature type="domain" description="Helicase ATP-binding" evidence="13">
    <location>
        <begin position="400"/>
        <end position="566"/>
    </location>
</feature>
<dbReference type="FunFam" id="3.30.160.20:FF:000028">
    <property type="entry name" value="ATP-dependent RNA helicase A"/>
    <property type="match status" value="1"/>
</dbReference>
<dbReference type="PANTHER" id="PTHR18934:SF119">
    <property type="entry name" value="ATP-DEPENDENT RNA HELICASE A"/>
    <property type="match status" value="1"/>
</dbReference>
<dbReference type="PANTHER" id="PTHR18934">
    <property type="entry name" value="ATP-DEPENDENT RNA HELICASE"/>
    <property type="match status" value="1"/>
</dbReference>
<dbReference type="GO" id="GO:0043138">
    <property type="term" value="F:3'-5' DNA helicase activity"/>
    <property type="evidence" value="ECO:0007669"/>
    <property type="project" value="TreeGrafter"/>
</dbReference>
<evidence type="ECO:0000256" key="3">
    <source>
        <dbReference type="ARBA" id="ARBA00012552"/>
    </source>
</evidence>
<evidence type="ECO:0000256" key="11">
    <source>
        <dbReference type="SAM" id="MobiDB-lite"/>
    </source>
</evidence>
<dbReference type="Gene3D" id="1.20.120.1080">
    <property type="match status" value="1"/>
</dbReference>
<dbReference type="InterPro" id="IPR002464">
    <property type="entry name" value="DNA/RNA_helicase_DEAH_CS"/>
</dbReference>
<dbReference type="PROSITE" id="PS00690">
    <property type="entry name" value="DEAH_ATP_HELICASE"/>
    <property type="match status" value="1"/>
</dbReference>
<dbReference type="GO" id="GO:0016887">
    <property type="term" value="F:ATP hydrolysis activity"/>
    <property type="evidence" value="ECO:0007669"/>
    <property type="project" value="TreeGrafter"/>
</dbReference>
<keyword evidence="6" id="KW-0378">Hydrolase</keyword>
<evidence type="ECO:0000256" key="10">
    <source>
        <dbReference type="PROSITE-ProRule" id="PRU00266"/>
    </source>
</evidence>
<dbReference type="PROSITE" id="PS51194">
    <property type="entry name" value="HELICASE_CTER"/>
    <property type="match status" value="1"/>
</dbReference>
<dbReference type="InterPro" id="IPR044445">
    <property type="entry name" value="DHX9_DSRM_1"/>
</dbReference>
<dbReference type="EC" id="3.6.4.13" evidence="3"/>
<organism evidence="15 16">
    <name type="scientific">Ditylenchus destructor</name>
    <dbReference type="NCBI Taxonomy" id="166010"/>
    <lineage>
        <taxon>Eukaryota</taxon>
        <taxon>Metazoa</taxon>
        <taxon>Ecdysozoa</taxon>
        <taxon>Nematoda</taxon>
        <taxon>Chromadorea</taxon>
        <taxon>Rhabditida</taxon>
        <taxon>Tylenchina</taxon>
        <taxon>Tylenchomorpha</taxon>
        <taxon>Sphaerularioidea</taxon>
        <taxon>Anguinidae</taxon>
        <taxon>Anguininae</taxon>
        <taxon>Ditylenchus</taxon>
    </lineage>
</organism>
<dbReference type="GO" id="GO:0045944">
    <property type="term" value="P:positive regulation of transcription by RNA polymerase II"/>
    <property type="evidence" value="ECO:0007669"/>
    <property type="project" value="TreeGrafter"/>
</dbReference>
<dbReference type="InterPro" id="IPR014720">
    <property type="entry name" value="dsRBD_dom"/>
</dbReference>
<dbReference type="CDD" id="cd19854">
    <property type="entry name" value="DSRM_DHX9_rpt1"/>
    <property type="match status" value="1"/>
</dbReference>
<dbReference type="GO" id="GO:0003724">
    <property type="term" value="F:RNA helicase activity"/>
    <property type="evidence" value="ECO:0007669"/>
    <property type="project" value="UniProtKB-EC"/>
</dbReference>
<dbReference type="SMART" id="SM00490">
    <property type="entry name" value="HELICc"/>
    <property type="match status" value="1"/>
</dbReference>
<keyword evidence="5" id="KW-0547">Nucleotide-binding</keyword>
<dbReference type="CDD" id="cd19855">
    <property type="entry name" value="DSRM_DHX9_rpt2"/>
    <property type="match status" value="1"/>
</dbReference>
<proteinExistence type="inferred from homology"/>
<evidence type="ECO:0000256" key="8">
    <source>
        <dbReference type="ARBA" id="ARBA00022840"/>
    </source>
</evidence>
<dbReference type="PROSITE" id="PS50137">
    <property type="entry name" value="DS_RBD"/>
    <property type="match status" value="2"/>
</dbReference>
<dbReference type="SMART" id="SM00847">
    <property type="entry name" value="HA2"/>
    <property type="match status" value="1"/>
</dbReference>
<evidence type="ECO:0000256" key="4">
    <source>
        <dbReference type="ARBA" id="ARBA00022737"/>
    </source>
</evidence>
<feature type="domain" description="DRBM" evidence="12">
    <location>
        <begin position="2"/>
        <end position="71"/>
    </location>
</feature>
<reference evidence="15" key="1">
    <citation type="submission" date="2022-01" db="EMBL/GenBank/DDBJ databases">
        <title>Genome Sequence Resource for Two Populations of Ditylenchus destructor, the Migratory Endoparasitic Phytonematode.</title>
        <authorList>
            <person name="Zhang H."/>
            <person name="Lin R."/>
            <person name="Xie B."/>
        </authorList>
    </citation>
    <scope>NUCLEOTIDE SEQUENCE</scope>
    <source>
        <strain evidence="15">BazhouSP</strain>
    </source>
</reference>
<evidence type="ECO:0000256" key="1">
    <source>
        <dbReference type="ARBA" id="ARBA00004123"/>
    </source>
</evidence>
<feature type="domain" description="Helicase C-terminal" evidence="14">
    <location>
        <begin position="653"/>
        <end position="827"/>
    </location>
</feature>
<dbReference type="CDD" id="cd18791">
    <property type="entry name" value="SF2_C_RHA"/>
    <property type="match status" value="1"/>
</dbReference>
<keyword evidence="8" id="KW-0067">ATP-binding</keyword>
<keyword evidence="4" id="KW-0677">Repeat</keyword>
<dbReference type="Pfam" id="PF07717">
    <property type="entry name" value="OB_NTP_bind"/>
    <property type="match status" value="1"/>
</dbReference>
<dbReference type="InterPro" id="IPR027417">
    <property type="entry name" value="P-loop_NTPase"/>
</dbReference>
<dbReference type="InterPro" id="IPR044446">
    <property type="entry name" value="DHX9_DSRM_2"/>
</dbReference>
<gene>
    <name evidence="15" type="ORF">DdX_07650</name>
</gene>
<dbReference type="InterPro" id="IPR014001">
    <property type="entry name" value="Helicase_ATP-bd"/>
</dbReference>
<dbReference type="GO" id="GO:0050684">
    <property type="term" value="P:regulation of mRNA processing"/>
    <property type="evidence" value="ECO:0007669"/>
    <property type="project" value="TreeGrafter"/>
</dbReference>
<dbReference type="Pfam" id="PF04408">
    <property type="entry name" value="WHD_HA2"/>
    <property type="match status" value="1"/>
</dbReference>